<feature type="region of interest" description="Disordered" evidence="2">
    <location>
        <begin position="750"/>
        <end position="795"/>
    </location>
</feature>
<dbReference type="PANTHER" id="PTHR10039:SF17">
    <property type="entry name" value="FUNGAL STAND N-TERMINAL GOODBYE DOMAIN-CONTAINING PROTEIN-RELATED"/>
    <property type="match status" value="1"/>
</dbReference>
<reference evidence="4 5" key="1">
    <citation type="submission" date="2024-01" db="EMBL/GenBank/DDBJ databases">
        <title>A draft genome for a cacao thread blight-causing isolate of Paramarasmius palmivorus.</title>
        <authorList>
            <person name="Baruah I.K."/>
            <person name="Bukari Y."/>
            <person name="Amoako-Attah I."/>
            <person name="Meinhardt L.W."/>
            <person name="Bailey B.A."/>
            <person name="Cohen S.P."/>
        </authorList>
    </citation>
    <scope>NUCLEOTIDE SEQUENCE [LARGE SCALE GENOMIC DNA]</scope>
    <source>
        <strain evidence="4 5">GH-12</strain>
    </source>
</reference>
<dbReference type="EMBL" id="JAYKXP010000030">
    <property type="protein sequence ID" value="KAK7043050.1"/>
    <property type="molecule type" value="Genomic_DNA"/>
</dbReference>
<keyword evidence="5" id="KW-1185">Reference proteome</keyword>
<accession>A0AAW0CXQ8</accession>
<evidence type="ECO:0000313" key="4">
    <source>
        <dbReference type="EMBL" id="KAK7043050.1"/>
    </source>
</evidence>
<dbReference type="AlphaFoldDB" id="A0AAW0CXQ8"/>
<proteinExistence type="predicted"/>
<evidence type="ECO:0000259" key="3">
    <source>
        <dbReference type="Pfam" id="PF24883"/>
    </source>
</evidence>
<feature type="domain" description="Nephrocystin 3-like N-terminal" evidence="3">
    <location>
        <begin position="77"/>
        <end position="240"/>
    </location>
</feature>
<gene>
    <name evidence="4" type="ORF">VNI00_008788</name>
</gene>
<organism evidence="4 5">
    <name type="scientific">Paramarasmius palmivorus</name>
    <dbReference type="NCBI Taxonomy" id="297713"/>
    <lineage>
        <taxon>Eukaryota</taxon>
        <taxon>Fungi</taxon>
        <taxon>Dikarya</taxon>
        <taxon>Basidiomycota</taxon>
        <taxon>Agaricomycotina</taxon>
        <taxon>Agaricomycetes</taxon>
        <taxon>Agaricomycetidae</taxon>
        <taxon>Agaricales</taxon>
        <taxon>Marasmiineae</taxon>
        <taxon>Marasmiaceae</taxon>
        <taxon>Paramarasmius</taxon>
    </lineage>
</organism>
<dbReference type="Proteomes" id="UP001383192">
    <property type="component" value="Unassembled WGS sequence"/>
</dbReference>
<sequence length="795" mass="91750">MALNGARDFTIHGGAHNIVYGHQYNTSHYHNGPDDAAYLLQKLAEHAAPNATHYAGARYPLPNCHPNTRLKPLETLGNWIKDERKSIRVYWVNGSAGVGKSAIAQRISEDFESWVIATFFFSRNDPTRDNLDRFVATIAYQCCTSQELRDVIGSLIVDAIRSDPNIFLTSSENQFRKLLLEPFARLALAQRQSLPNLIIADGLDECIDPKSQRRLIEMVDLAITYSVPSSFPFTFLLCSRREPNLRNALDRVHFAICREDLLIHDASNRSWEYFSRCDRQRMQEQIKRLQHNDYPDEEIQRLTGILDSDLDIHKYFVREFARLRRELSPLRYEDQAWPGEDVIWDLVWRASGQFVFAVTVINFVDTSDELPQDRLEMVLGTESGDVHDSPYPDLDMLYRQIVSRCRHWEKIRPILRLLLSSHPEVAASLGGTHATIKWRSPSIITGLFKLKPEDPDLEIHIVHASFTEFLLKYCELTAVFLLRTLALYTSQYPLYCPPGEPFHTTLARWQARCSTIEDDSLLLYACRSWPSYCCRVTSPSADLRAGLNGFEPLAVGALTLMTRKDGCSAWHYCVEWAKSLAEPPHVFIENTEMFLNGFNVAYPKDCYRDHAIRHILYMEHRLMLNNPANLDAMEDAFRMVTFTLRYYRDWWKVIWDKKEVYPLLLPATSDASEVLPNPEDWAVVPVTKSGAVMIKRVRNIYDRFRGSRDVFDKDIINNTSESVARDWIQEEDLAEFKKVVYERRDSLWADSNENANPMPETALPLPQTKAWPLDLQKAKNPRRTQVKTPRKNLPG</sequence>
<dbReference type="Gene3D" id="3.40.50.300">
    <property type="entry name" value="P-loop containing nucleotide triphosphate hydrolases"/>
    <property type="match status" value="1"/>
</dbReference>
<dbReference type="PANTHER" id="PTHR10039">
    <property type="entry name" value="AMELOGENIN"/>
    <property type="match status" value="1"/>
</dbReference>
<protein>
    <recommendedName>
        <fullName evidence="3">Nephrocystin 3-like N-terminal domain-containing protein</fullName>
    </recommendedName>
</protein>
<dbReference type="InterPro" id="IPR056884">
    <property type="entry name" value="NPHP3-like_N"/>
</dbReference>
<evidence type="ECO:0000256" key="1">
    <source>
        <dbReference type="ARBA" id="ARBA00022737"/>
    </source>
</evidence>
<dbReference type="Pfam" id="PF24883">
    <property type="entry name" value="NPHP3_N"/>
    <property type="match status" value="1"/>
</dbReference>
<dbReference type="SUPFAM" id="SSF52540">
    <property type="entry name" value="P-loop containing nucleoside triphosphate hydrolases"/>
    <property type="match status" value="1"/>
</dbReference>
<evidence type="ECO:0000313" key="5">
    <source>
        <dbReference type="Proteomes" id="UP001383192"/>
    </source>
</evidence>
<evidence type="ECO:0000256" key="2">
    <source>
        <dbReference type="SAM" id="MobiDB-lite"/>
    </source>
</evidence>
<comment type="caution">
    <text evidence="4">The sequence shown here is derived from an EMBL/GenBank/DDBJ whole genome shotgun (WGS) entry which is preliminary data.</text>
</comment>
<feature type="compositionally biased region" description="Basic residues" evidence="2">
    <location>
        <begin position="779"/>
        <end position="795"/>
    </location>
</feature>
<keyword evidence="1" id="KW-0677">Repeat</keyword>
<dbReference type="InterPro" id="IPR027417">
    <property type="entry name" value="P-loop_NTPase"/>
</dbReference>
<name>A0AAW0CXQ8_9AGAR</name>